<name>A0A5A5TG90_9CHLR</name>
<dbReference type="InterPro" id="IPR036844">
    <property type="entry name" value="Hint_dom_sf"/>
</dbReference>
<dbReference type="Proteomes" id="UP000322530">
    <property type="component" value="Unassembled WGS sequence"/>
</dbReference>
<dbReference type="AlphaFoldDB" id="A0A5A5TG90"/>
<keyword evidence="2" id="KW-1185">Reference proteome</keyword>
<dbReference type="RefSeq" id="WP_149403070.1">
    <property type="nucleotide sequence ID" value="NZ_BIXY01000062.1"/>
</dbReference>
<proteinExistence type="predicted"/>
<reference evidence="1 2" key="1">
    <citation type="submission" date="2019-01" db="EMBL/GenBank/DDBJ databases">
        <title>Draft genome sequence of Dictyobacter sp. Uno17.</title>
        <authorList>
            <person name="Wang C.M."/>
            <person name="Zheng Y."/>
            <person name="Sakai Y."/>
            <person name="Abe K."/>
            <person name="Yokota A."/>
            <person name="Yabe S."/>
        </authorList>
    </citation>
    <scope>NUCLEOTIDE SEQUENCE [LARGE SCALE GENOMIC DNA]</scope>
    <source>
        <strain evidence="1 2">Uno17</strain>
    </source>
</reference>
<dbReference type="NCBIfam" id="TIGR01443">
    <property type="entry name" value="intein_Cterm"/>
    <property type="match status" value="1"/>
</dbReference>
<dbReference type="SUPFAM" id="SSF51294">
    <property type="entry name" value="Hedgehog/intein (Hint) domain"/>
    <property type="match status" value="1"/>
</dbReference>
<gene>
    <name evidence="1" type="ORF">KDI_37400</name>
</gene>
<dbReference type="OrthoDB" id="603864at2"/>
<sequence>MTAGGALTIGSLSVGEKVLAYNTQTQHMELEPIKYVWINHDTDLVDLAITTTTTDKKGQTHEKDEVIHTTAKHPFLTQEEGFVPVSQLHIGLHIRKADGSYGVVSGWQALSGASTMYNLEVAQDHTYTVGDGHWIVHNACVGGGETPGGLEFTDHGAARANERGFTPEAIDNIVRQGRKIEQWVPTEKDPGILEKRFRFSDKRGNTVVTNQYIERIITVFSHPASLNDTNFIPKP</sequence>
<evidence type="ECO:0008006" key="3">
    <source>
        <dbReference type="Google" id="ProtNLM"/>
    </source>
</evidence>
<dbReference type="Gene3D" id="2.170.16.10">
    <property type="entry name" value="Hedgehog/Intein (Hint) domain"/>
    <property type="match status" value="1"/>
</dbReference>
<organism evidence="1 2">
    <name type="scientific">Dictyobacter arantiisoli</name>
    <dbReference type="NCBI Taxonomy" id="2014874"/>
    <lineage>
        <taxon>Bacteria</taxon>
        <taxon>Bacillati</taxon>
        <taxon>Chloroflexota</taxon>
        <taxon>Ktedonobacteria</taxon>
        <taxon>Ktedonobacterales</taxon>
        <taxon>Dictyobacteraceae</taxon>
        <taxon>Dictyobacter</taxon>
    </lineage>
</organism>
<comment type="caution">
    <text evidence="1">The sequence shown here is derived from an EMBL/GenBank/DDBJ whole genome shotgun (WGS) entry which is preliminary data.</text>
</comment>
<dbReference type="EMBL" id="BIXY01000062">
    <property type="protein sequence ID" value="GCF10176.1"/>
    <property type="molecule type" value="Genomic_DNA"/>
</dbReference>
<evidence type="ECO:0000313" key="1">
    <source>
        <dbReference type="EMBL" id="GCF10176.1"/>
    </source>
</evidence>
<evidence type="ECO:0000313" key="2">
    <source>
        <dbReference type="Proteomes" id="UP000322530"/>
    </source>
</evidence>
<dbReference type="InterPro" id="IPR030934">
    <property type="entry name" value="Intein_C"/>
</dbReference>
<dbReference type="Pfam" id="PF07591">
    <property type="entry name" value="PT-HINT"/>
    <property type="match status" value="1"/>
</dbReference>
<protein>
    <recommendedName>
        <fullName evidence="3">Intein C-terminal splicing domain-containing protein</fullName>
    </recommendedName>
</protein>
<accession>A0A5A5TG90</accession>